<evidence type="ECO:0000256" key="1">
    <source>
        <dbReference type="ARBA" id="ARBA00011073"/>
    </source>
</evidence>
<dbReference type="CDD" id="cd04848">
    <property type="entry name" value="Peptidases_S8_Autotransporter_serine_protease_like"/>
    <property type="match status" value="1"/>
</dbReference>
<evidence type="ECO:0000259" key="8">
    <source>
        <dbReference type="Pfam" id="PF00082"/>
    </source>
</evidence>
<dbReference type="AlphaFoldDB" id="A0AAN0VHL2"/>
<evidence type="ECO:0000313" key="9">
    <source>
        <dbReference type="EMBL" id="AII86169.1"/>
    </source>
</evidence>
<dbReference type="InterPro" id="IPR000209">
    <property type="entry name" value="Peptidase_S8/S53_dom"/>
</dbReference>
<sequence>MVSTVLVPISAEAQDFKRSFWLHSALAQATETRQAPFTVSLASGLNSVIGNAAMAGIGLSVVGALALGQTDQVSGAGGSLSQNALPTGDYRDTTQGAYGTEYRYNANLAQLNVLPLNNYGYDGTGINVAVVDSGIDASHPEFLNSTIRGYDFSNSATGYGGDPNGHGTHVASIIAGDADGTGMRGVAYDATLYSYRVDADGDGTFEALNTDSRTAAVARRHITDNIQVSNNSWGRKGDVTSYTNSQVRSSYRLSIAAFADAQAAGTLFVVAAGNSGNSEVSIDGGLPYHAPELVDAWLVVVASDENGVETGFTNRCGVAAAFCVTAPGNRVLAADAGTTGYVSLSGTSMAAPFVSGLAAALMEKFPNLTPKQIATRIKTTASLAPLKGFFGETLANDGTAAMEAIFGHGLVDSGAAAAQIGNLTYALGPDVSRGQDLSQSKLALPAGVGRDLAKQIMADDFVVFDSFDNAMFTVSGSQVFEAAAAGFVPSYGAGSATIDAIGGSVKARRALHSQPKEQLIFSFLQQGDTPITADYWQGMAALFAPQPFVVPAAKLRMSWECRQGSISSLMPFLSFGSGALGQGSDRSLEIGLASKVRLGGAIDLISSISVGEQAINFGLDDQSDLIGLVKAEFGVNATLNAANRFFLRYEQSRYSDRAATESDFGMSAARADSWMMGVETQLPEADLTVGVRNDYALSQGTVSLMTPASMLKDGTILYDHKSYGLDRSVRLRPFVAVQHDTYGGTLNFGARFGSWDRSDLEGVELSFSRQF</sequence>
<dbReference type="GO" id="GO:0006508">
    <property type="term" value="P:proteolysis"/>
    <property type="evidence" value="ECO:0007669"/>
    <property type="project" value="UniProtKB-KW"/>
</dbReference>
<dbReference type="PRINTS" id="PR00723">
    <property type="entry name" value="SUBTILISIN"/>
</dbReference>
<dbReference type="GO" id="GO:0004252">
    <property type="term" value="F:serine-type endopeptidase activity"/>
    <property type="evidence" value="ECO:0007669"/>
    <property type="project" value="UniProtKB-UniRule"/>
</dbReference>
<name>A0AAN0VHL2_9RHOB</name>
<accession>A0AAN0VHL2</accession>
<dbReference type="InterPro" id="IPR034061">
    <property type="entry name" value="Peptidases_S8_Autotransporter"/>
</dbReference>
<dbReference type="Proteomes" id="UP000028680">
    <property type="component" value="Chromosome"/>
</dbReference>
<evidence type="ECO:0000256" key="3">
    <source>
        <dbReference type="ARBA" id="ARBA00022729"/>
    </source>
</evidence>
<dbReference type="InterPro" id="IPR023827">
    <property type="entry name" value="Peptidase_S8_Asp-AS"/>
</dbReference>
<feature type="domain" description="Peptidase S8/S53" evidence="8">
    <location>
        <begin position="123"/>
        <end position="409"/>
    </location>
</feature>
<evidence type="ECO:0000256" key="2">
    <source>
        <dbReference type="ARBA" id="ARBA00022670"/>
    </source>
</evidence>
<keyword evidence="10" id="KW-1185">Reference proteome</keyword>
<reference evidence="9 10" key="1">
    <citation type="journal article" date="2014" name="ISME J.">
        <title>Adaptation of an abundant Roseobacter RCA organism to pelagic systems revealed by genomic and transcriptomic analyses.</title>
        <authorList>
            <person name="Voget S."/>
            <person name="Wemheuer B."/>
            <person name="Brinkhoff T."/>
            <person name="Vollmers J."/>
            <person name="Dietrich S."/>
            <person name="Giebel H.A."/>
            <person name="Beardsley C."/>
            <person name="Sardemann C."/>
            <person name="Bakenhus I."/>
            <person name="Billerbeck S."/>
            <person name="Daniel R."/>
            <person name="Simon M."/>
        </authorList>
    </citation>
    <scope>NUCLEOTIDE SEQUENCE [LARGE SCALE GENOMIC DNA]</scope>
    <source>
        <strain evidence="9 10">RCA23</strain>
    </source>
</reference>
<dbReference type="PROSITE" id="PS51892">
    <property type="entry name" value="SUBTILASE"/>
    <property type="match status" value="1"/>
</dbReference>
<comment type="similarity">
    <text evidence="1 6 7">Belongs to the peptidase S8 family.</text>
</comment>
<dbReference type="InterPro" id="IPR050131">
    <property type="entry name" value="Peptidase_S8_subtilisin-like"/>
</dbReference>
<gene>
    <name evidence="9" type="ORF">RCA23_c06100</name>
</gene>
<dbReference type="KEGG" id="ptp:RCA23_c06100"/>
<evidence type="ECO:0000256" key="4">
    <source>
        <dbReference type="ARBA" id="ARBA00022801"/>
    </source>
</evidence>
<dbReference type="PANTHER" id="PTHR43806">
    <property type="entry name" value="PEPTIDASE S8"/>
    <property type="match status" value="1"/>
</dbReference>
<organism evidence="9 10">
    <name type="scientific">Planktomarina temperata RCA23</name>
    <dbReference type="NCBI Taxonomy" id="666509"/>
    <lineage>
        <taxon>Bacteria</taxon>
        <taxon>Pseudomonadati</taxon>
        <taxon>Pseudomonadota</taxon>
        <taxon>Alphaproteobacteria</taxon>
        <taxon>Rhodobacterales</taxon>
        <taxon>Paracoccaceae</taxon>
        <taxon>Planktomarina</taxon>
    </lineage>
</organism>
<dbReference type="PROSITE" id="PS00137">
    <property type="entry name" value="SUBTILASE_HIS"/>
    <property type="match status" value="1"/>
</dbReference>
<dbReference type="InterPro" id="IPR036852">
    <property type="entry name" value="Peptidase_S8/S53_dom_sf"/>
</dbReference>
<dbReference type="InterPro" id="IPR023828">
    <property type="entry name" value="Peptidase_S8_Ser-AS"/>
</dbReference>
<feature type="active site" description="Charge relay system" evidence="6">
    <location>
        <position position="166"/>
    </location>
</feature>
<dbReference type="PROSITE" id="PS00136">
    <property type="entry name" value="SUBTILASE_ASP"/>
    <property type="match status" value="1"/>
</dbReference>
<evidence type="ECO:0000313" key="10">
    <source>
        <dbReference type="Proteomes" id="UP000028680"/>
    </source>
</evidence>
<dbReference type="SUPFAM" id="SSF52743">
    <property type="entry name" value="Subtilisin-like"/>
    <property type="match status" value="1"/>
</dbReference>
<dbReference type="Gene3D" id="3.40.50.200">
    <property type="entry name" value="Peptidase S8/S53 domain"/>
    <property type="match status" value="1"/>
</dbReference>
<keyword evidence="3" id="KW-0732">Signal</keyword>
<evidence type="ECO:0000256" key="5">
    <source>
        <dbReference type="ARBA" id="ARBA00022825"/>
    </source>
</evidence>
<dbReference type="PROSITE" id="PS00138">
    <property type="entry name" value="SUBTILASE_SER"/>
    <property type="match status" value="1"/>
</dbReference>
<dbReference type="PANTHER" id="PTHR43806:SF11">
    <property type="entry name" value="CEREVISIN-RELATED"/>
    <property type="match status" value="1"/>
</dbReference>
<feature type="active site" description="Charge relay system" evidence="6">
    <location>
        <position position="132"/>
    </location>
</feature>
<keyword evidence="2 6" id="KW-0645">Protease</keyword>
<dbReference type="InterPro" id="IPR015500">
    <property type="entry name" value="Peptidase_S8_subtilisin-rel"/>
</dbReference>
<feature type="active site" description="Charge relay system" evidence="6">
    <location>
        <position position="348"/>
    </location>
</feature>
<evidence type="ECO:0000256" key="6">
    <source>
        <dbReference type="PROSITE-ProRule" id="PRU01240"/>
    </source>
</evidence>
<dbReference type="InterPro" id="IPR022398">
    <property type="entry name" value="Peptidase_S8_His-AS"/>
</dbReference>
<keyword evidence="4 6" id="KW-0378">Hydrolase</keyword>
<dbReference type="Pfam" id="PF00082">
    <property type="entry name" value="Peptidase_S8"/>
    <property type="match status" value="1"/>
</dbReference>
<evidence type="ECO:0000256" key="7">
    <source>
        <dbReference type="RuleBase" id="RU003355"/>
    </source>
</evidence>
<protein>
    <submittedName>
        <fullName evidence="9">Subtilase family protein</fullName>
    </submittedName>
</protein>
<dbReference type="EMBL" id="CP003984">
    <property type="protein sequence ID" value="AII86169.1"/>
    <property type="molecule type" value="Genomic_DNA"/>
</dbReference>
<proteinExistence type="inferred from homology"/>
<keyword evidence="5 6" id="KW-0720">Serine protease</keyword>